<dbReference type="SUPFAM" id="SSF56436">
    <property type="entry name" value="C-type lectin-like"/>
    <property type="match status" value="1"/>
</dbReference>
<gene>
    <name evidence="6" type="ORF">IAB03_04475</name>
</gene>
<dbReference type="InterPro" id="IPR009056">
    <property type="entry name" value="Cyt_c-like_dom"/>
</dbReference>
<dbReference type="EMBL" id="DVNA01000107">
    <property type="protein sequence ID" value="HIU55049.1"/>
    <property type="molecule type" value="Genomic_DNA"/>
</dbReference>
<dbReference type="InterPro" id="IPR005532">
    <property type="entry name" value="SUMF_dom"/>
</dbReference>
<dbReference type="GO" id="GO:0009055">
    <property type="term" value="F:electron transfer activity"/>
    <property type="evidence" value="ECO:0007669"/>
    <property type="project" value="InterPro"/>
</dbReference>
<evidence type="ECO:0000313" key="7">
    <source>
        <dbReference type="Proteomes" id="UP000824112"/>
    </source>
</evidence>
<dbReference type="InterPro" id="IPR036280">
    <property type="entry name" value="Multihaem_cyt_sf"/>
</dbReference>
<feature type="domain" description="Cytochrome c" evidence="5">
    <location>
        <begin position="546"/>
        <end position="707"/>
    </location>
</feature>
<dbReference type="InterPro" id="IPR042095">
    <property type="entry name" value="SUMF_sf"/>
</dbReference>
<keyword evidence="1 3" id="KW-0479">Metal-binding</keyword>
<dbReference type="InterPro" id="IPR051043">
    <property type="entry name" value="Sulfatase_Mod_Factor_Kinase"/>
</dbReference>
<evidence type="ECO:0000256" key="4">
    <source>
        <dbReference type="SAM" id="MobiDB-lite"/>
    </source>
</evidence>
<feature type="non-terminal residue" evidence="6">
    <location>
        <position position="1"/>
    </location>
</feature>
<dbReference type="GO" id="GO:0120147">
    <property type="term" value="F:formylglycine-generating oxidase activity"/>
    <property type="evidence" value="ECO:0007669"/>
    <property type="project" value="TreeGrafter"/>
</dbReference>
<dbReference type="Pfam" id="PF18582">
    <property type="entry name" value="HZS_alpha"/>
    <property type="match status" value="1"/>
</dbReference>
<name>A0A9D1M7H4_9BACT</name>
<evidence type="ECO:0000313" key="6">
    <source>
        <dbReference type="EMBL" id="HIU55049.1"/>
    </source>
</evidence>
<dbReference type="InterPro" id="IPR011042">
    <property type="entry name" value="6-blade_b-propeller_TolB-like"/>
</dbReference>
<dbReference type="GO" id="GO:0046872">
    <property type="term" value="F:metal ion binding"/>
    <property type="evidence" value="ECO:0007669"/>
    <property type="project" value="UniProtKB-KW"/>
</dbReference>
<dbReference type="Gene3D" id="2.120.10.30">
    <property type="entry name" value="TolB, C-terminal domain"/>
    <property type="match status" value="1"/>
</dbReference>
<dbReference type="PANTHER" id="PTHR23150:SF19">
    <property type="entry name" value="FORMYLGLYCINE-GENERATING ENZYME"/>
    <property type="match status" value="1"/>
</dbReference>
<organism evidence="6 7">
    <name type="scientific">Candidatus Gallibacteroides avistercoris</name>
    <dbReference type="NCBI Taxonomy" id="2840833"/>
    <lineage>
        <taxon>Bacteria</taxon>
        <taxon>Pseudomonadati</taxon>
        <taxon>Bacteroidota</taxon>
        <taxon>Bacteroidia</taxon>
        <taxon>Bacteroidales</taxon>
        <taxon>Bacteroidaceae</taxon>
        <taxon>Bacteroidaceae incertae sedis</taxon>
        <taxon>Candidatus Gallibacteroides</taxon>
    </lineage>
</organism>
<evidence type="ECO:0000259" key="5">
    <source>
        <dbReference type="PROSITE" id="PS51007"/>
    </source>
</evidence>
<reference evidence="6" key="2">
    <citation type="journal article" date="2021" name="PeerJ">
        <title>Extensive microbial diversity within the chicken gut microbiome revealed by metagenomics and culture.</title>
        <authorList>
            <person name="Gilroy R."/>
            <person name="Ravi A."/>
            <person name="Getino M."/>
            <person name="Pursley I."/>
            <person name="Horton D.L."/>
            <person name="Alikhan N.F."/>
            <person name="Baker D."/>
            <person name="Gharbi K."/>
            <person name="Hall N."/>
            <person name="Watson M."/>
            <person name="Adriaenssens E.M."/>
            <person name="Foster-Nyarko E."/>
            <person name="Jarju S."/>
            <person name="Secka A."/>
            <person name="Antonio M."/>
            <person name="Oren A."/>
            <person name="Chaudhuri R.R."/>
            <person name="La Ragione R."/>
            <person name="Hildebrand F."/>
            <person name="Pallen M.J."/>
        </authorList>
    </citation>
    <scope>NUCLEOTIDE SEQUENCE</scope>
    <source>
        <strain evidence="6">CHK158-818</strain>
    </source>
</reference>
<dbReference type="PROSITE" id="PS51007">
    <property type="entry name" value="CYTC"/>
    <property type="match status" value="1"/>
</dbReference>
<reference evidence="6" key="1">
    <citation type="submission" date="2020-10" db="EMBL/GenBank/DDBJ databases">
        <authorList>
            <person name="Gilroy R."/>
        </authorList>
    </citation>
    <scope>NUCLEOTIDE SEQUENCE</scope>
    <source>
        <strain evidence="6">CHK158-818</strain>
    </source>
</reference>
<protein>
    <submittedName>
        <fullName evidence="6">SUMF1/EgtB/PvdO family nonheme iron enzyme</fullName>
    </submittedName>
</protein>
<dbReference type="Pfam" id="PF03781">
    <property type="entry name" value="FGE-sulfatase"/>
    <property type="match status" value="1"/>
</dbReference>
<dbReference type="PANTHER" id="PTHR23150">
    <property type="entry name" value="SULFATASE MODIFYING FACTOR 1, 2"/>
    <property type="match status" value="1"/>
</dbReference>
<dbReference type="GO" id="GO:0020037">
    <property type="term" value="F:heme binding"/>
    <property type="evidence" value="ECO:0007669"/>
    <property type="project" value="InterPro"/>
</dbReference>
<proteinExistence type="predicted"/>
<comment type="caution">
    <text evidence="6">The sequence shown here is derived from an EMBL/GenBank/DDBJ whole genome shotgun (WGS) entry which is preliminary data.</text>
</comment>
<evidence type="ECO:0000256" key="2">
    <source>
        <dbReference type="ARBA" id="ARBA00023004"/>
    </source>
</evidence>
<keyword evidence="2 3" id="KW-0408">Iron</keyword>
<dbReference type="SUPFAM" id="SSF48695">
    <property type="entry name" value="Multiheme cytochromes"/>
    <property type="match status" value="1"/>
</dbReference>
<dbReference type="InterPro" id="IPR016187">
    <property type="entry name" value="CTDL_fold"/>
</dbReference>
<dbReference type="SUPFAM" id="SSF82171">
    <property type="entry name" value="DPP6 N-terminal domain-like"/>
    <property type="match status" value="1"/>
</dbReference>
<feature type="region of interest" description="Disordered" evidence="4">
    <location>
        <begin position="66"/>
        <end position="85"/>
    </location>
</feature>
<dbReference type="Gene3D" id="3.90.1580.10">
    <property type="entry name" value="paralog of FGE (formylglycine-generating enzyme)"/>
    <property type="match status" value="1"/>
</dbReference>
<sequence>AALQPKLDELKQLASAGFDNLYKGDETAISQAEKALALKREILMANPLLDFDKIIVGRYKMSNARSASAPSLGTQPNNWSNQSSASRSGFDAEIAELSNLRGDIKVRTIFKPDNGSSVPDLNLHWDADRILFTMADEDRRWQVYEVGVDGQNLHRVTNSPEKDIEFFDATYLPNGKILTVNNLGYHGVPCVSGADEVGNFCLYDPETGDMRRLTFDQDANWGPTLMNNGRVMYTRWEYTDLTHYFSRIVMHMNPDGTEQKALFGSGIYFPNSTFDIKPLPGHASKFIGVISGHHGVARSGRLFLFDPSIHRKSISAMQELPYKDREIIPLVKDELVNGVWPQFLKPFPLDDHYFLVTAKLSPDALWGIYLVDTHDNLTLVAEYEGEGLIHAIPLKKQQMPPVIPDRVNLKSKEATVFIQDLYEGEGLLNVPRGTVKDLRIFAYEYAYQHSPSDHTAQGIQSGWDIKRLLGTVPVEEDGSVMFKIPANTPISIQPLDSEGRAIQWMRSWTTGMPGETVSCVGCHEDQNQIPIPKRVIASTKAPQTIQAPEGGVRSFTFDLEIQPILDRACIACHNGKSPKADFTAGRTDKFTGFGESYLALHPYIHRQGPEAEVEVMKPYEYHASTSPLVALLKNGHYGVELTDKEWKTLYNWIDFNAPYHGKFQANPRNGIDQIARRIELNNKYANGAGVDWQGEIKAYADYLASQPKPEPVMPKQETKKYKEVKVKGWPFDATIAKAMLKEEGETTKTIELAPGIKMTFVRIPAGQFVMGSNRPNTNYAPAHKAKIDKAFWMAEMEVSNEQFRTIFPNHSSQLNHQQWKDHVNGGYEANRDEQPAIRVSWNEAMEYCKKLSEKTGLHITLPTETQWEWACRAGSAEDFWYGTLNDDFSKYENMGDIQLEKLAVSGVDPQPMSMNNPWRKYYTWHPKEKSVDDGKVMQEGGKQYAPNAWGLYDMHGNVEEWTRSDYLPYGQKKKDAVESTEKVVRGGSWIDHPKTSTSLFRRAYLPHQKVYNVGFRVIIED</sequence>
<dbReference type="AlphaFoldDB" id="A0A9D1M7H4"/>
<dbReference type="InterPro" id="IPR040698">
    <property type="entry name" value="HZS_alpha_mid"/>
</dbReference>
<dbReference type="Proteomes" id="UP000824112">
    <property type="component" value="Unassembled WGS sequence"/>
</dbReference>
<accession>A0A9D1M7H4</accession>
<evidence type="ECO:0000256" key="3">
    <source>
        <dbReference type="PROSITE-ProRule" id="PRU00433"/>
    </source>
</evidence>
<keyword evidence="3" id="KW-0349">Heme</keyword>
<evidence type="ECO:0000256" key="1">
    <source>
        <dbReference type="ARBA" id="ARBA00022723"/>
    </source>
</evidence>